<dbReference type="PRINTS" id="PR00508">
    <property type="entry name" value="S21N4MTFRASE"/>
</dbReference>
<evidence type="ECO:0000256" key="2">
    <source>
        <dbReference type="ARBA" id="ARBA00022679"/>
    </source>
</evidence>
<dbReference type="Proteomes" id="UP000014660">
    <property type="component" value="Chromosome"/>
</dbReference>
<reference evidence="6 7" key="1">
    <citation type="journal article" date="2007" name="Proc. Natl. Acad. Sci. U.S.A.">
        <title>Genome dynamics in a natural archaeal population.</title>
        <authorList>
            <person name="Allen E.E."/>
            <person name="Tyson G.W."/>
            <person name="Whitaker R.J."/>
            <person name="Detter J.C."/>
            <person name="Richardson P.M."/>
            <person name="Banfield J.F."/>
        </authorList>
    </citation>
    <scope>NUCLEOTIDE SEQUENCE [LARGE SCALE GENOMIC DNA]</scope>
    <source>
        <strain evidence="7">fer1</strain>
    </source>
</reference>
<comment type="catalytic activity">
    <reaction evidence="4">
        <text>a 2'-deoxycytidine in DNA + S-adenosyl-L-methionine = an N(4)-methyl-2'-deoxycytidine in DNA + S-adenosyl-L-homocysteine + H(+)</text>
        <dbReference type="Rhea" id="RHEA:16857"/>
        <dbReference type="Rhea" id="RHEA-COMP:11369"/>
        <dbReference type="Rhea" id="RHEA-COMP:13674"/>
        <dbReference type="ChEBI" id="CHEBI:15378"/>
        <dbReference type="ChEBI" id="CHEBI:57856"/>
        <dbReference type="ChEBI" id="CHEBI:59789"/>
        <dbReference type="ChEBI" id="CHEBI:85452"/>
        <dbReference type="ChEBI" id="CHEBI:137933"/>
        <dbReference type="EC" id="2.1.1.113"/>
    </reaction>
</comment>
<accession>S0AQT1</accession>
<organism evidence="6 7">
    <name type="scientific">Ferroplasma acidarmanus Fer1</name>
    <dbReference type="NCBI Taxonomy" id="333146"/>
    <lineage>
        <taxon>Archaea</taxon>
        <taxon>Methanobacteriati</taxon>
        <taxon>Thermoplasmatota</taxon>
        <taxon>Thermoplasmata</taxon>
        <taxon>Thermoplasmatales</taxon>
        <taxon>Ferroplasmaceae</taxon>
        <taxon>Ferroplasma</taxon>
    </lineage>
</organism>
<sequence>MKRITLDDYNNYKKLNDIVTIEDNKIKIGEKNIIETLEPEKFNLEIDNVWSFPERGKWCTHYLNAKYRGNYAPQLPRNIILRYSKENDLILDPFSGSGTTLIEAKLLKRHGIGMDINLGSAMITMDRLNFNNSENNLIEPEIFNGDARNLNEIEDESIDLIMTHPPYANIIKYSKDNIIKDDLSSIESLEEYYKKFKKVIKEMHRTLKKGKYCAILIGDTRKKGYQIPISFTIMQLFLKEGFVLKEDIIKVQHNTKTRHYWASLSIKNNFMLLAYEHLFVFKKL</sequence>
<dbReference type="Gene3D" id="3.40.50.150">
    <property type="entry name" value="Vaccinia Virus protein VP39"/>
    <property type="match status" value="2"/>
</dbReference>
<proteinExistence type="inferred from homology"/>
<keyword evidence="4" id="KW-0680">Restriction system</keyword>
<dbReference type="GO" id="GO:0015667">
    <property type="term" value="F:site-specific DNA-methyltransferase (cytosine-N4-specific) activity"/>
    <property type="evidence" value="ECO:0007669"/>
    <property type="project" value="UniProtKB-EC"/>
</dbReference>
<dbReference type="KEGG" id="fac:FACI_IFERC01G0455"/>
<dbReference type="REBASE" id="66034">
    <property type="entry name" value="M1.FacFer1ORF455P"/>
</dbReference>
<evidence type="ECO:0000256" key="4">
    <source>
        <dbReference type="RuleBase" id="RU362026"/>
    </source>
</evidence>
<gene>
    <name evidence="6" type="ORF">FACI_IFERC00001G0455</name>
</gene>
<dbReference type="Pfam" id="PF01555">
    <property type="entry name" value="N6_N4_Mtase"/>
    <property type="match status" value="2"/>
</dbReference>
<dbReference type="GO" id="GO:0008170">
    <property type="term" value="F:N-methyltransferase activity"/>
    <property type="evidence" value="ECO:0007669"/>
    <property type="project" value="InterPro"/>
</dbReference>
<dbReference type="InterPro" id="IPR029063">
    <property type="entry name" value="SAM-dependent_MTases_sf"/>
</dbReference>
<keyword evidence="3 4" id="KW-0949">S-adenosyl-L-methionine</keyword>
<dbReference type="SUPFAM" id="SSF53335">
    <property type="entry name" value="S-adenosyl-L-methionine-dependent methyltransferases"/>
    <property type="match status" value="2"/>
</dbReference>
<dbReference type="AlphaFoldDB" id="S0AQT1"/>
<evidence type="ECO:0000259" key="5">
    <source>
        <dbReference type="Pfam" id="PF01555"/>
    </source>
</evidence>
<evidence type="ECO:0000256" key="3">
    <source>
        <dbReference type="ARBA" id="ARBA00022691"/>
    </source>
</evidence>
<dbReference type="GO" id="GO:0003677">
    <property type="term" value="F:DNA binding"/>
    <property type="evidence" value="ECO:0007669"/>
    <property type="project" value="InterPro"/>
</dbReference>
<dbReference type="InterPro" id="IPR001091">
    <property type="entry name" value="RM_Methyltransferase"/>
</dbReference>
<dbReference type="PANTHER" id="PTHR14911">
    <property type="entry name" value="THUMP DOMAIN-CONTAINING"/>
    <property type="match status" value="1"/>
</dbReference>
<evidence type="ECO:0000256" key="1">
    <source>
        <dbReference type="ARBA" id="ARBA00022603"/>
    </source>
</evidence>
<dbReference type="EC" id="2.1.1.113" evidence="4"/>
<keyword evidence="2" id="KW-0808">Transferase</keyword>
<feature type="domain" description="DNA methylase N-4/N-6" evidence="5">
    <location>
        <begin position="26"/>
        <end position="118"/>
    </location>
</feature>
<dbReference type="InterPro" id="IPR002941">
    <property type="entry name" value="DNA_methylase_N4/N6"/>
</dbReference>
<keyword evidence="7" id="KW-1185">Reference proteome</keyword>
<dbReference type="GO" id="GO:0030488">
    <property type="term" value="P:tRNA methylation"/>
    <property type="evidence" value="ECO:0007669"/>
    <property type="project" value="TreeGrafter"/>
</dbReference>
<dbReference type="CDD" id="cd02440">
    <property type="entry name" value="AdoMet_MTases"/>
    <property type="match status" value="1"/>
</dbReference>
<dbReference type="PANTHER" id="PTHR14911:SF13">
    <property type="entry name" value="TRNA (GUANINE(6)-N2)-METHYLTRANSFERASE THUMP3"/>
    <property type="match status" value="1"/>
</dbReference>
<evidence type="ECO:0000313" key="6">
    <source>
        <dbReference type="EMBL" id="AGO60435.1"/>
    </source>
</evidence>
<dbReference type="EMBL" id="CP004145">
    <property type="protein sequence ID" value="AGO60435.1"/>
    <property type="molecule type" value="Genomic_DNA"/>
</dbReference>
<comment type="similarity">
    <text evidence="4">Belongs to the N(4)/N(6)-methyltransferase family.</text>
</comment>
<dbReference type="GO" id="GO:0009307">
    <property type="term" value="P:DNA restriction-modification system"/>
    <property type="evidence" value="ECO:0007669"/>
    <property type="project" value="UniProtKB-KW"/>
</dbReference>
<feature type="domain" description="DNA methylase N-4/N-6" evidence="5">
    <location>
        <begin position="158"/>
        <end position="273"/>
    </location>
</feature>
<keyword evidence="1 4" id="KW-0489">Methyltransferase</keyword>
<dbReference type="HOGENOM" id="CLU_063228_0_0_2"/>
<dbReference type="GO" id="GO:0016423">
    <property type="term" value="F:tRNA (guanine) methyltransferase activity"/>
    <property type="evidence" value="ECO:0007669"/>
    <property type="project" value="TreeGrafter"/>
</dbReference>
<evidence type="ECO:0000313" key="7">
    <source>
        <dbReference type="Proteomes" id="UP000014660"/>
    </source>
</evidence>
<name>S0AQT1_FERAC</name>
<protein>
    <recommendedName>
        <fullName evidence="4">Type II methyltransferase</fullName>
        <ecNumber evidence="4">2.1.1.113</ecNumber>
    </recommendedName>
    <alternativeName>
        <fullName evidence="4">N-4 cytosine-specific methyltransferase</fullName>
    </alternativeName>
</protein>